<dbReference type="GO" id="GO:0000398">
    <property type="term" value="P:mRNA splicing, via spliceosome"/>
    <property type="evidence" value="ECO:0007669"/>
    <property type="project" value="InterPro"/>
</dbReference>
<accession>A0A8S1WPL0</accession>
<dbReference type="InterPro" id="IPR001611">
    <property type="entry name" value="Leu-rich_rpt"/>
</dbReference>
<evidence type="ECO:0000256" key="3">
    <source>
        <dbReference type="ARBA" id="ARBA00022737"/>
    </source>
</evidence>
<evidence type="ECO:0000256" key="2">
    <source>
        <dbReference type="ARBA" id="ARBA00022614"/>
    </source>
</evidence>
<dbReference type="PANTHER" id="PTHR10552">
    <property type="entry name" value="U2 SMALL NUCLEAR RIBONUCLEOPROTEIN A"/>
    <property type="match status" value="1"/>
</dbReference>
<keyword evidence="2" id="KW-0433">Leucine-rich repeat</keyword>
<feature type="region of interest" description="Disordered" evidence="5">
    <location>
        <begin position="643"/>
        <end position="664"/>
    </location>
</feature>
<dbReference type="InterPro" id="IPR044640">
    <property type="entry name" value="RU2A"/>
</dbReference>
<dbReference type="EMBL" id="CAJJDO010000097">
    <property type="protein sequence ID" value="CAD8190690.1"/>
    <property type="molecule type" value="Genomic_DNA"/>
</dbReference>
<keyword evidence="4" id="KW-0539">Nucleus</keyword>
<reference evidence="6" key="1">
    <citation type="submission" date="2021-01" db="EMBL/GenBank/DDBJ databases">
        <authorList>
            <consortium name="Genoscope - CEA"/>
            <person name="William W."/>
        </authorList>
    </citation>
    <scope>NUCLEOTIDE SEQUENCE</scope>
</reference>
<keyword evidence="3" id="KW-0677">Repeat</keyword>
<evidence type="ECO:0000256" key="5">
    <source>
        <dbReference type="SAM" id="MobiDB-lite"/>
    </source>
</evidence>
<feature type="compositionally biased region" description="Basic residues" evidence="5">
    <location>
        <begin position="643"/>
        <end position="654"/>
    </location>
</feature>
<dbReference type="PROSITE" id="PS51450">
    <property type="entry name" value="LRR"/>
    <property type="match status" value="1"/>
</dbReference>
<dbReference type="OrthoDB" id="301153at2759"/>
<sequence>MRPQKLNLQYNKFYVFLCKRAYLVRCKKRKEKNEFVIKLAVYIIQFEMQIIEVLKQKPSKNQKQIILNYQNIREIGLHNSFIYITTLCLSHNCIQHLDGIDQFVQLTTLSLHHNLIQSVNELNKIKQPHLLKLLNIHHNPFTVNPTYSTVILQKFCYLEQLDNQKLNKQYYQQYFHWIKSIGQLLIPYLNENCISEQLVNQLSMELKKYEICIFKLNSIIYTHLINFHYSNQYTQQQLQQSGEQIFSKLIDILNNNQKNNDLQMCLINQSLQDQEIDLFEFQSNNIYKQKCLYLNFLQLNDIIFMEQQFCFPYFPLCIDYVKSIIELIKIQFKKQNKYVNTRYQQTSLQSYRQQSVDNQENNRSNQQSINKTKSSQSIGRMKNNTNKSILTSQSQLSHRINNNSVSIFVRVLNNFTKKQNLLQKQSLFDILKKRKLIQQIFDKIIQRKQIGFIKESFNKLKQLLAVKIIAKVTLPIFNEIKDEAFNIILRLKNKYEAKQLEKSIQHFQMQRNRLFFSILLINQQQMVQQKQALSQLLKKQRQFPLREHFQRWKIFTISEQFYDQIFQQKNNEIKSLASISTKNEIYKKQPNKSIQFLDSNSTLEQDGDKKLKRNSATSINEQLKKNGTNIYCEYVVINNKLKKKKKKKSLKNSKSKKDNKNKQNKIKCGICRDYLDENGNIIDKRDKK</sequence>
<evidence type="ECO:0000256" key="4">
    <source>
        <dbReference type="ARBA" id="ARBA00023242"/>
    </source>
</evidence>
<evidence type="ECO:0000256" key="1">
    <source>
        <dbReference type="ARBA" id="ARBA00004123"/>
    </source>
</evidence>
<name>A0A8S1WPL0_9CILI</name>
<evidence type="ECO:0000313" key="6">
    <source>
        <dbReference type="EMBL" id="CAD8190690.1"/>
    </source>
</evidence>
<feature type="region of interest" description="Disordered" evidence="5">
    <location>
        <begin position="350"/>
        <end position="380"/>
    </location>
</feature>
<proteinExistence type="predicted"/>
<keyword evidence="7" id="KW-1185">Reference proteome</keyword>
<dbReference type="GO" id="GO:0005634">
    <property type="term" value="C:nucleus"/>
    <property type="evidence" value="ECO:0007669"/>
    <property type="project" value="UniProtKB-SubCell"/>
</dbReference>
<gene>
    <name evidence="6" type="ORF">PPENT_87.1.T0970068</name>
</gene>
<dbReference type="PANTHER" id="PTHR10552:SF6">
    <property type="entry name" value="U2 SMALL NUCLEAR RIBONUCLEOPROTEIN A"/>
    <property type="match status" value="1"/>
</dbReference>
<comment type="caution">
    <text evidence="6">The sequence shown here is derived from an EMBL/GenBank/DDBJ whole genome shotgun (WGS) entry which is preliminary data.</text>
</comment>
<evidence type="ECO:0000313" key="7">
    <source>
        <dbReference type="Proteomes" id="UP000689195"/>
    </source>
</evidence>
<dbReference type="GO" id="GO:0030620">
    <property type="term" value="F:U2 snRNA binding"/>
    <property type="evidence" value="ECO:0007669"/>
    <property type="project" value="InterPro"/>
</dbReference>
<protein>
    <submittedName>
        <fullName evidence="6">Uncharacterized protein</fullName>
    </submittedName>
</protein>
<organism evidence="6 7">
    <name type="scientific">Paramecium pentaurelia</name>
    <dbReference type="NCBI Taxonomy" id="43138"/>
    <lineage>
        <taxon>Eukaryota</taxon>
        <taxon>Sar</taxon>
        <taxon>Alveolata</taxon>
        <taxon>Ciliophora</taxon>
        <taxon>Intramacronucleata</taxon>
        <taxon>Oligohymenophorea</taxon>
        <taxon>Peniculida</taxon>
        <taxon>Parameciidae</taxon>
        <taxon>Paramecium</taxon>
    </lineage>
</organism>
<comment type="subcellular location">
    <subcellularLocation>
        <location evidence="1">Nucleus</location>
    </subcellularLocation>
</comment>
<dbReference type="AlphaFoldDB" id="A0A8S1WPL0"/>
<dbReference type="Proteomes" id="UP000689195">
    <property type="component" value="Unassembled WGS sequence"/>
</dbReference>